<dbReference type="AlphaFoldDB" id="A0AAG5CW79"/>
<feature type="compositionally biased region" description="Low complexity" evidence="7">
    <location>
        <begin position="1189"/>
        <end position="1210"/>
    </location>
</feature>
<dbReference type="GO" id="GO:0005737">
    <property type="term" value="C:cytoplasm"/>
    <property type="evidence" value="ECO:0007669"/>
    <property type="project" value="UniProtKB-SubCell"/>
</dbReference>
<feature type="region of interest" description="Disordered" evidence="7">
    <location>
        <begin position="1004"/>
        <end position="1115"/>
    </location>
</feature>
<evidence type="ECO:0000256" key="3">
    <source>
        <dbReference type="ARBA" id="ARBA00022490"/>
    </source>
</evidence>
<dbReference type="PROSITE" id="PS50105">
    <property type="entry name" value="SAM_DOMAIN"/>
    <property type="match status" value="2"/>
</dbReference>
<evidence type="ECO:0000313" key="10">
    <source>
        <dbReference type="EnsemblMetazoa" id="ENSAATROPP003060"/>
    </source>
</evidence>
<feature type="region of interest" description="Disordered" evidence="7">
    <location>
        <begin position="815"/>
        <end position="845"/>
    </location>
</feature>
<evidence type="ECO:0000256" key="6">
    <source>
        <dbReference type="PROSITE-ProRule" id="PRU00192"/>
    </source>
</evidence>
<dbReference type="Gene3D" id="2.30.30.40">
    <property type="entry name" value="SH3 Domains"/>
    <property type="match status" value="1"/>
</dbReference>
<feature type="region of interest" description="Disordered" evidence="7">
    <location>
        <begin position="161"/>
        <end position="197"/>
    </location>
</feature>
<dbReference type="FunFam" id="1.10.150.50:FF:000055">
    <property type="entry name" value="Sterile alpha motif domain containing 5"/>
    <property type="match status" value="1"/>
</dbReference>
<feature type="compositionally biased region" description="Low complexity" evidence="7">
    <location>
        <begin position="235"/>
        <end position="262"/>
    </location>
</feature>
<dbReference type="SMART" id="SM00454">
    <property type="entry name" value="SAM"/>
    <property type="match status" value="2"/>
</dbReference>
<feature type="compositionally biased region" description="Polar residues" evidence="7">
    <location>
        <begin position="1084"/>
        <end position="1095"/>
    </location>
</feature>
<keyword evidence="2 6" id="KW-0728">SH3 domain</keyword>
<dbReference type="CDD" id="cd09527">
    <property type="entry name" value="SAM_Samd5"/>
    <property type="match status" value="1"/>
</dbReference>
<feature type="compositionally biased region" description="Polar residues" evidence="7">
    <location>
        <begin position="263"/>
        <end position="276"/>
    </location>
</feature>
<evidence type="ECO:0000256" key="5">
    <source>
        <dbReference type="ARBA" id="ARBA00073398"/>
    </source>
</evidence>
<feature type="region of interest" description="Disordered" evidence="7">
    <location>
        <begin position="704"/>
        <end position="727"/>
    </location>
</feature>
<dbReference type="SUPFAM" id="SSF81995">
    <property type="entry name" value="beta-sandwich domain of Sec23/24"/>
    <property type="match status" value="1"/>
</dbReference>
<feature type="compositionally biased region" description="Gly residues" evidence="7">
    <location>
        <begin position="1030"/>
        <end position="1039"/>
    </location>
</feature>
<feature type="domain" description="SAM" evidence="9">
    <location>
        <begin position="940"/>
        <end position="1000"/>
    </location>
</feature>
<feature type="region of interest" description="Disordered" evidence="7">
    <location>
        <begin position="1138"/>
        <end position="1216"/>
    </location>
</feature>
<keyword evidence="11" id="KW-1185">Reference proteome</keyword>
<proteinExistence type="predicted"/>
<evidence type="ECO:0000259" key="9">
    <source>
        <dbReference type="PROSITE" id="PS50105"/>
    </source>
</evidence>
<dbReference type="SUPFAM" id="SSF47769">
    <property type="entry name" value="SAM/Pointed domain"/>
    <property type="match status" value="2"/>
</dbReference>
<evidence type="ECO:0000259" key="8">
    <source>
        <dbReference type="PROSITE" id="PS50002"/>
    </source>
</evidence>
<feature type="compositionally biased region" description="Polar residues" evidence="7">
    <location>
        <begin position="1142"/>
        <end position="1155"/>
    </location>
</feature>
<evidence type="ECO:0000256" key="7">
    <source>
        <dbReference type="SAM" id="MobiDB-lite"/>
    </source>
</evidence>
<comment type="subcellular location">
    <subcellularLocation>
        <location evidence="1">Cytoplasm</location>
    </subcellularLocation>
</comment>
<dbReference type="PROSITE" id="PS50002">
    <property type="entry name" value="SH3"/>
    <property type="match status" value="1"/>
</dbReference>
<dbReference type="InterPro" id="IPR001452">
    <property type="entry name" value="SH3_domain"/>
</dbReference>
<feature type="region of interest" description="Disordered" evidence="7">
    <location>
        <begin position="233"/>
        <end position="276"/>
    </location>
</feature>
<feature type="region of interest" description="Disordered" evidence="7">
    <location>
        <begin position="588"/>
        <end position="611"/>
    </location>
</feature>
<feature type="compositionally biased region" description="Low complexity" evidence="7">
    <location>
        <begin position="815"/>
        <end position="829"/>
    </location>
</feature>
<reference evidence="10" key="1">
    <citation type="submission" date="2024-04" db="UniProtKB">
        <authorList>
            <consortium name="EnsemblMetazoa"/>
        </authorList>
    </citation>
    <scope>IDENTIFICATION</scope>
    <source>
        <strain evidence="10">EBRO</strain>
    </source>
</reference>
<dbReference type="InterPro" id="IPR001660">
    <property type="entry name" value="SAM"/>
</dbReference>
<evidence type="ECO:0000256" key="2">
    <source>
        <dbReference type="ARBA" id="ARBA00022443"/>
    </source>
</evidence>
<evidence type="ECO:0000256" key="1">
    <source>
        <dbReference type="ARBA" id="ARBA00004496"/>
    </source>
</evidence>
<feature type="domain" description="SAM" evidence="9">
    <location>
        <begin position="7"/>
        <end position="66"/>
    </location>
</feature>
<sequence>MAVSNIVCEWLRALGLGQYAESFLDNGYDDLEICKQVGDPDLDAIGVQNPAHRSKLLKSVRLLREKGAASVYFQLNDPKSLLSDNSDSLERDSSPLMLSELEALLQEQLKADGVCLTAHPYSTPDGARGHLEGLASVYCEMLMAPFGEVLAALEEARQRAWSERSPHSSSGGGGGLIRGHRGNSCHGGLPNSHSQPIYVPGKYSPSSCLSDKEEDEIYGFGYGVFAPRVARTTLQQQQQQQPQQQPQQQQQQSQQQQPQPSQNSTNVPANSAAAQQSCLSPRSAYFYEFPPTDGRETSKKRTTLARLLRGLKTVNRRDRSNQNTSGGTATQSRSQNERLRHFQMNGGGPQPSFEETIQRLKIQEALRKKEKFQREHEEILRDIRQGLLQLSRDSRDDTYMYDDAVTNVMRMPHQGHWYDEPPYESDPDDFLMSGMRQIGAAGYAGDGGGGGGGPSATIQGGRVCYSSNGREGQSVISLRSAGDISIPQRGPRRGLIVPQQPPNPPTIIPLKHARSHDRESGDYAGSISDLHSVTSRLSQVSIGTNNCTARYRTLSAGMGDESPSPSPTPSSEYDDILQASALQLQKHLHHHQQLKLADSQSGGLQGPAGVSSGALANSSGMASGGGAVGNTSGAMLLAGGAGGLMGGGVGGVGGSGSMTLASGGASGGNLPASLAGVCGGVPGVGGAGGGISAAASFATDISSATSTSNTTNSSSSASSNNSTSTKNTVNNLKSLKAAKNRNNLSSSLVAGSAASTAVSHNNKNLSISQQIALVHHSNDARTSPKDHLLYGGKDRNNRDYSNCLDSISDQTFQHSASSVESLPSASGSSTQALVRPGSPHSSLSAEDRTTMIPICRAIALVDSCPSPYDKEALRFKKGDIIDVLSMNASGVWRGYANGRLGHFKFISVEVLPDLPTTGLMKGYGGKLVSRHRLPTSCPTSVEELLLRIGLKEYTSVFVLNGYEDLELFKELEPSDLDYLGIGNTEHRAKILAAVQLLHDLDSTSDGDVAGSSSENDEGLRGLNHVNCSSGGLGAGGAGVGSTHHQTSPFGRRHFPRDSGCYEGSPVPSAQGHHHPYQPLPHNNGLGQQTQQSQHMGTLMAHQHHQHHHQQHLSDNESNNLDSVVAQCSNEILKRVESARRFNGTTERGSSKTMNSRVAKKGGLLGGGGSGGSDGGGGMVAGVTGGSSGGALSEKSSDSGVSSSSLSSGPVKGSGGL</sequence>
<keyword evidence="3" id="KW-0963">Cytoplasm</keyword>
<dbReference type="InterPro" id="IPR051725">
    <property type="entry name" value="SAM-SH3_domain_protein"/>
</dbReference>
<name>A0AAG5CW79_ANOAO</name>
<feature type="domain" description="SH3" evidence="8">
    <location>
        <begin position="852"/>
        <end position="913"/>
    </location>
</feature>
<protein>
    <recommendedName>
        <fullName evidence="5">Sterile alpha motif domain-containing protein 5</fullName>
    </recommendedName>
</protein>
<evidence type="ECO:0000313" key="11">
    <source>
        <dbReference type="Proteomes" id="UP000075880"/>
    </source>
</evidence>
<accession>A0AAG5CW79</accession>
<dbReference type="EnsemblMetazoa" id="ENSAATROPT003187">
    <property type="protein sequence ID" value="ENSAATROPP003060"/>
    <property type="gene ID" value="ENSAATROPG002522"/>
</dbReference>
<dbReference type="Proteomes" id="UP000075880">
    <property type="component" value="Unassembled WGS sequence"/>
</dbReference>
<dbReference type="SUPFAM" id="SSF50044">
    <property type="entry name" value="SH3-domain"/>
    <property type="match status" value="1"/>
</dbReference>
<evidence type="ECO:0000256" key="4">
    <source>
        <dbReference type="ARBA" id="ARBA00065890"/>
    </source>
</evidence>
<dbReference type="InterPro" id="IPR036028">
    <property type="entry name" value="SH3-like_dom_sf"/>
</dbReference>
<dbReference type="PANTHER" id="PTHR12301:SF8">
    <property type="entry name" value="STERILE ALPHA MOTIF DOMAIN-CONTAINING PROTEIN 5"/>
    <property type="match status" value="1"/>
</dbReference>
<organism evidence="10 11">
    <name type="scientific">Anopheles atroparvus</name>
    <name type="common">European mosquito</name>
    <dbReference type="NCBI Taxonomy" id="41427"/>
    <lineage>
        <taxon>Eukaryota</taxon>
        <taxon>Metazoa</taxon>
        <taxon>Ecdysozoa</taxon>
        <taxon>Arthropoda</taxon>
        <taxon>Hexapoda</taxon>
        <taxon>Insecta</taxon>
        <taxon>Pterygota</taxon>
        <taxon>Neoptera</taxon>
        <taxon>Endopterygota</taxon>
        <taxon>Diptera</taxon>
        <taxon>Nematocera</taxon>
        <taxon>Culicoidea</taxon>
        <taxon>Culicidae</taxon>
        <taxon>Anophelinae</taxon>
        <taxon>Anopheles</taxon>
    </lineage>
</organism>
<comment type="subunit">
    <text evidence="4">Interacts promiscuously (via SAM domain) with EPHA5, EPHA6, EPHA7, EPHA8, EPHB1, EPHB2, EPHB3 and EPHB4 (via SAM domain) (in vitro).</text>
</comment>
<dbReference type="Pfam" id="PF07653">
    <property type="entry name" value="SH3_2"/>
    <property type="match status" value="1"/>
</dbReference>
<dbReference type="PANTHER" id="PTHR12301">
    <property type="entry name" value="SAM-DOMAIN, SH3 AND NUCLEAR LOCALIZATION SIGNALS PROTEIN RELATED"/>
    <property type="match status" value="1"/>
</dbReference>
<dbReference type="Pfam" id="PF00536">
    <property type="entry name" value="SAM_1"/>
    <property type="match status" value="2"/>
</dbReference>
<dbReference type="InterPro" id="IPR058666">
    <property type="entry name" value="SASH1/NUB1_homeodomain"/>
</dbReference>
<feature type="compositionally biased region" description="Basic residues" evidence="7">
    <location>
        <begin position="1101"/>
        <end position="1110"/>
    </location>
</feature>
<dbReference type="Gene3D" id="1.10.150.50">
    <property type="entry name" value="Transcription Factor, Ets-1"/>
    <property type="match status" value="2"/>
</dbReference>
<feature type="region of interest" description="Disordered" evidence="7">
    <location>
        <begin position="479"/>
        <end position="525"/>
    </location>
</feature>
<feature type="region of interest" description="Disordered" evidence="7">
    <location>
        <begin position="308"/>
        <end position="335"/>
    </location>
</feature>
<feature type="compositionally biased region" description="Gly residues" evidence="7">
    <location>
        <begin position="1162"/>
        <end position="1188"/>
    </location>
</feature>
<feature type="compositionally biased region" description="Polar residues" evidence="7">
    <location>
        <begin position="321"/>
        <end position="334"/>
    </location>
</feature>
<dbReference type="InterPro" id="IPR013761">
    <property type="entry name" value="SAM/pointed_sf"/>
</dbReference>
<dbReference type="Pfam" id="PF26285">
    <property type="entry name" value="SASH1_Homeodomain"/>
    <property type="match status" value="1"/>
</dbReference>